<evidence type="ECO:0000256" key="1">
    <source>
        <dbReference type="ARBA" id="ARBA00010718"/>
    </source>
</evidence>
<comment type="caution">
    <text evidence="10">The sequence shown here is derived from an EMBL/GenBank/DDBJ whole genome shotgun (WGS) entry which is preliminary data.</text>
</comment>
<dbReference type="PROSITE" id="PS51257">
    <property type="entry name" value="PROKAR_LIPOPROTEIN"/>
    <property type="match status" value="1"/>
</dbReference>
<dbReference type="Pfam" id="PF00194">
    <property type="entry name" value="Carb_anhydrase"/>
    <property type="match status" value="1"/>
</dbReference>
<dbReference type="EMBL" id="MSDU01000004">
    <property type="protein sequence ID" value="OLN23761.1"/>
    <property type="molecule type" value="Genomic_DNA"/>
</dbReference>
<feature type="chain" id="PRO_5038793971" description="carbonic anhydrase" evidence="8">
    <location>
        <begin position="21"/>
        <end position="275"/>
    </location>
</feature>
<evidence type="ECO:0000256" key="3">
    <source>
        <dbReference type="ARBA" id="ARBA00022723"/>
    </source>
</evidence>
<evidence type="ECO:0000256" key="2">
    <source>
        <dbReference type="ARBA" id="ARBA00012925"/>
    </source>
</evidence>
<proteinExistence type="inferred from homology"/>
<dbReference type="SMART" id="SM01057">
    <property type="entry name" value="Carb_anhydrase"/>
    <property type="match status" value="1"/>
</dbReference>
<reference evidence="10 11" key="1">
    <citation type="submission" date="2016-12" db="EMBL/GenBank/DDBJ databases">
        <title>Domibacillus antri genome sequencing.</title>
        <authorList>
            <person name="Verma A."/>
            <person name="Krishnamurthi S."/>
        </authorList>
    </citation>
    <scope>NUCLEOTIDE SEQUENCE [LARGE SCALE GENOMIC DNA]</scope>
    <source>
        <strain evidence="10 11">XD80</strain>
    </source>
</reference>
<dbReference type="AlphaFoldDB" id="A0A1Q8Q8Y5"/>
<feature type="signal peptide" evidence="8">
    <location>
        <begin position="1"/>
        <end position="20"/>
    </location>
</feature>
<keyword evidence="8" id="KW-0732">Signal</keyword>
<dbReference type="Gene3D" id="3.10.200.10">
    <property type="entry name" value="Alpha carbonic anhydrase"/>
    <property type="match status" value="1"/>
</dbReference>
<keyword evidence="3" id="KW-0479">Metal-binding</keyword>
<dbReference type="PANTHER" id="PTHR18952">
    <property type="entry name" value="CARBONIC ANHYDRASE"/>
    <property type="match status" value="1"/>
</dbReference>
<dbReference type="PROSITE" id="PS51144">
    <property type="entry name" value="ALPHA_CA_2"/>
    <property type="match status" value="1"/>
</dbReference>
<evidence type="ECO:0000256" key="5">
    <source>
        <dbReference type="ARBA" id="ARBA00023239"/>
    </source>
</evidence>
<evidence type="ECO:0000256" key="6">
    <source>
        <dbReference type="ARBA" id="ARBA00048348"/>
    </source>
</evidence>
<feature type="region of interest" description="Disordered" evidence="7">
    <location>
        <begin position="26"/>
        <end position="58"/>
    </location>
</feature>
<dbReference type="InterPro" id="IPR023561">
    <property type="entry name" value="Carbonic_anhydrase_a-class"/>
</dbReference>
<evidence type="ECO:0000259" key="9">
    <source>
        <dbReference type="PROSITE" id="PS51144"/>
    </source>
</evidence>
<gene>
    <name evidence="10" type="ORF">BTO30_02085</name>
</gene>
<dbReference type="Proteomes" id="UP000185568">
    <property type="component" value="Unassembled WGS sequence"/>
</dbReference>
<dbReference type="SUPFAM" id="SSF51069">
    <property type="entry name" value="Carbonic anhydrase"/>
    <property type="match status" value="1"/>
</dbReference>
<evidence type="ECO:0000256" key="8">
    <source>
        <dbReference type="SAM" id="SignalP"/>
    </source>
</evidence>
<comment type="catalytic activity">
    <reaction evidence="6">
        <text>hydrogencarbonate + H(+) = CO2 + H2O</text>
        <dbReference type="Rhea" id="RHEA:10748"/>
        <dbReference type="ChEBI" id="CHEBI:15377"/>
        <dbReference type="ChEBI" id="CHEBI:15378"/>
        <dbReference type="ChEBI" id="CHEBI:16526"/>
        <dbReference type="ChEBI" id="CHEBI:17544"/>
        <dbReference type="EC" id="4.2.1.1"/>
    </reaction>
</comment>
<feature type="compositionally biased region" description="Polar residues" evidence="7">
    <location>
        <begin position="35"/>
        <end position="44"/>
    </location>
</feature>
<feature type="compositionally biased region" description="Basic and acidic residues" evidence="7">
    <location>
        <begin position="45"/>
        <end position="57"/>
    </location>
</feature>
<evidence type="ECO:0000313" key="10">
    <source>
        <dbReference type="EMBL" id="OLN23761.1"/>
    </source>
</evidence>
<evidence type="ECO:0000313" key="11">
    <source>
        <dbReference type="Proteomes" id="UP000185568"/>
    </source>
</evidence>
<keyword evidence="4" id="KW-0862">Zinc</keyword>
<feature type="domain" description="Alpha-carbonic anhydrase" evidence="9">
    <location>
        <begin position="49"/>
        <end position="275"/>
    </location>
</feature>
<keyword evidence="5" id="KW-0456">Lyase</keyword>
<dbReference type="InterPro" id="IPR036398">
    <property type="entry name" value="CA_dom_sf"/>
</dbReference>
<dbReference type="CDD" id="cd03124">
    <property type="entry name" value="alpha_CA_prokaryotic_like"/>
    <property type="match status" value="1"/>
</dbReference>
<dbReference type="InterPro" id="IPR041891">
    <property type="entry name" value="Alpha_CA_prokaryot-like"/>
</dbReference>
<protein>
    <recommendedName>
        <fullName evidence="2">carbonic anhydrase</fullName>
        <ecNumber evidence="2">4.2.1.1</ecNumber>
    </recommendedName>
</protein>
<dbReference type="GO" id="GO:0008270">
    <property type="term" value="F:zinc ion binding"/>
    <property type="evidence" value="ECO:0007669"/>
    <property type="project" value="InterPro"/>
</dbReference>
<name>A0A1Q8Q8Y5_9BACI</name>
<dbReference type="GO" id="GO:0004089">
    <property type="term" value="F:carbonate dehydratase activity"/>
    <property type="evidence" value="ECO:0007669"/>
    <property type="project" value="UniProtKB-EC"/>
</dbReference>
<dbReference type="InterPro" id="IPR001148">
    <property type="entry name" value="CA_dom"/>
</dbReference>
<evidence type="ECO:0000256" key="7">
    <source>
        <dbReference type="SAM" id="MobiDB-lite"/>
    </source>
</evidence>
<evidence type="ECO:0000256" key="4">
    <source>
        <dbReference type="ARBA" id="ARBA00022833"/>
    </source>
</evidence>
<dbReference type="OrthoDB" id="5327615at2"/>
<dbReference type="STRING" id="1714264.BTO30_02085"/>
<organism evidence="10 11">
    <name type="scientific">Domibacillus antri</name>
    <dbReference type="NCBI Taxonomy" id="1714264"/>
    <lineage>
        <taxon>Bacteria</taxon>
        <taxon>Bacillati</taxon>
        <taxon>Bacillota</taxon>
        <taxon>Bacilli</taxon>
        <taxon>Bacillales</taxon>
        <taxon>Bacillaceae</taxon>
        <taxon>Domibacillus</taxon>
    </lineage>
</organism>
<comment type="similarity">
    <text evidence="1">Belongs to the alpha-carbonic anhydrase family.</text>
</comment>
<dbReference type="PANTHER" id="PTHR18952:SF265">
    <property type="entry name" value="CARBONIC ANHYDRASE"/>
    <property type="match status" value="1"/>
</dbReference>
<dbReference type="RefSeq" id="WP_075397071.1">
    <property type="nucleotide sequence ID" value="NZ_MSDU01000004.1"/>
</dbReference>
<keyword evidence="11" id="KW-1185">Reference proteome</keyword>
<accession>A0A1Q8Q8Y5</accession>
<sequence>MRSKYAYLIAALSVSFLLGACSDQTKETQTEEDQPAQTQGNQAEKASDVHWSYKEGETGPDQWGKLDASYAACMNGSEQSPVNIEFSQVKTSERSGNIETHYAPGSFSVVHNGHTIQVNAEGTDNRMTVEESEYNLVQLHFHTPSEHQFNGRHLDMELHLVHQNANGELAVLGVMIREGKENENLASVWEKLPKEETENGISVKELDLHTLLPENQASFYYNGSLTTPPCTEEVKWIVLEQPIEMSKEQIQAFQQIFPDNHRPVQSLNEREIMKN</sequence>
<dbReference type="EC" id="4.2.1.1" evidence="2"/>